<gene>
    <name evidence="2" type="ORF">LtaPh_2824900</name>
</gene>
<evidence type="ECO:0000313" key="2">
    <source>
        <dbReference type="EMBL" id="GET90167.1"/>
    </source>
</evidence>
<sequence>MVPFLSRRVAVACRHTDTQVNTYLEIRRCGALAHSKAPLRRVAPHMCRRVAHPFNHVNGDHRSSRKGYAREEDAAYGKKEEGGQVTQRVRCTRRARRAVKRKKMKTILLTHSFST</sequence>
<dbReference type="Proteomes" id="UP000419144">
    <property type="component" value="Unassembled WGS sequence"/>
</dbReference>
<dbReference type="EMBL" id="BLBS01000039">
    <property type="protein sequence ID" value="GET90167.1"/>
    <property type="molecule type" value="Genomic_DNA"/>
</dbReference>
<keyword evidence="3" id="KW-1185">Reference proteome</keyword>
<name>A0A640KRK6_LEITA</name>
<dbReference type="AlphaFoldDB" id="A0A640KRK6"/>
<organism evidence="2 3">
    <name type="scientific">Leishmania tarentolae</name>
    <name type="common">Sauroleishmania tarentolae</name>
    <dbReference type="NCBI Taxonomy" id="5689"/>
    <lineage>
        <taxon>Eukaryota</taxon>
        <taxon>Discoba</taxon>
        <taxon>Euglenozoa</taxon>
        <taxon>Kinetoplastea</taxon>
        <taxon>Metakinetoplastina</taxon>
        <taxon>Trypanosomatida</taxon>
        <taxon>Trypanosomatidae</taxon>
        <taxon>Leishmaniinae</taxon>
        <taxon>Leishmania</taxon>
        <taxon>lizard Leishmania</taxon>
    </lineage>
</organism>
<comment type="caution">
    <text evidence="2">The sequence shown here is derived from an EMBL/GenBank/DDBJ whole genome shotgun (WGS) entry which is preliminary data.</text>
</comment>
<dbReference type="VEuPathDB" id="TriTrypDB:LtaPh_2824900"/>
<feature type="compositionally biased region" description="Basic and acidic residues" evidence="1">
    <location>
        <begin position="58"/>
        <end position="82"/>
    </location>
</feature>
<proteinExistence type="predicted"/>
<evidence type="ECO:0000313" key="3">
    <source>
        <dbReference type="Proteomes" id="UP000419144"/>
    </source>
</evidence>
<reference evidence="2" key="1">
    <citation type="submission" date="2019-11" db="EMBL/GenBank/DDBJ databases">
        <title>Leishmania tarentolae CDS.</title>
        <authorList>
            <person name="Goto Y."/>
            <person name="Yamagishi J."/>
        </authorList>
    </citation>
    <scope>NUCLEOTIDE SEQUENCE [LARGE SCALE GENOMIC DNA]</scope>
    <source>
        <strain evidence="2">Parrot Tar II</strain>
    </source>
</reference>
<accession>A0A640KRK6</accession>
<protein>
    <submittedName>
        <fullName evidence="2">Uncharacterized protein</fullName>
    </submittedName>
</protein>
<evidence type="ECO:0000256" key="1">
    <source>
        <dbReference type="SAM" id="MobiDB-lite"/>
    </source>
</evidence>
<feature type="region of interest" description="Disordered" evidence="1">
    <location>
        <begin position="54"/>
        <end position="97"/>
    </location>
</feature>